<comment type="caution">
    <text evidence="3">The sequence shown here is derived from an EMBL/GenBank/DDBJ whole genome shotgun (WGS) entry which is preliminary data.</text>
</comment>
<proteinExistence type="predicted"/>
<dbReference type="AlphaFoldDB" id="A0A0Q4BA38"/>
<dbReference type="Gene3D" id="3.40.30.10">
    <property type="entry name" value="Glutaredoxin"/>
    <property type="match status" value="1"/>
</dbReference>
<organism evidence="3 4">
    <name type="scientific">Candidatus [Bacteroides] periocalifornicus</name>
    <dbReference type="NCBI Taxonomy" id="1702214"/>
    <lineage>
        <taxon>Bacteria</taxon>
        <taxon>Pseudomonadati</taxon>
        <taxon>Bacteroidota</taxon>
    </lineage>
</organism>
<evidence type="ECO:0000259" key="2">
    <source>
        <dbReference type="PROSITE" id="PS51352"/>
    </source>
</evidence>
<dbReference type="PROSITE" id="PS51352">
    <property type="entry name" value="THIOREDOXIN_2"/>
    <property type="match status" value="1"/>
</dbReference>
<dbReference type="PROSITE" id="PS51257">
    <property type="entry name" value="PROKAR_LIPOPROTEIN"/>
    <property type="match status" value="1"/>
</dbReference>
<evidence type="ECO:0000313" key="3">
    <source>
        <dbReference type="EMBL" id="KQM09137.1"/>
    </source>
</evidence>
<dbReference type="InterPro" id="IPR013766">
    <property type="entry name" value="Thioredoxin_domain"/>
</dbReference>
<dbReference type="SUPFAM" id="SSF52833">
    <property type="entry name" value="Thioredoxin-like"/>
    <property type="match status" value="1"/>
</dbReference>
<dbReference type="PATRIC" id="fig|1702214.3.peg.1186"/>
<gene>
    <name evidence="3" type="ORF">AL399_03370</name>
</gene>
<accession>A0A0Q4BA38</accession>
<name>A0A0Q4BA38_9BACT</name>
<sequence length="447" mass="49539">MMDIRLRAWLIGLALTLLSVGCLGQALRMKVRVEGAIPNEGYLYRRELSGRILVDSSWIGKGGFYYFSAKSFVPGCYEVTVGDGLKIPLLLTENTGEITVHLRADAILDSARVQGNDAAQIYLKARAILDRAQEWDRLQQIAETGLNGRGIDGVTRLNDSAWQAANGLLLGLLNGVADAEKGNPRRWGTLRRLIVLMRKPTGHSINDWWGDTLGDSLLATSYELGQRLVNYLEAQRNERFTAAEQDSAYRSALTELGRRPMVYPVARRLLMQAQYLLEGTAYQSIADWIVTQPFGPIAPDIMSPTSPGWNSPLVKELLQREYTDALGKRRPLISRSSRFTLLLVWSVWCPHCQGLKLQLADWSKGVTGANLSVAGLSIDADSPELRSYVAACSNGWPMFILDEKHPLLDAMGVDGTPDMYLLDRNGSLVAHPSTVAQLAEELKRLEQ</sequence>
<keyword evidence="1" id="KW-0676">Redox-active center</keyword>
<feature type="domain" description="Thioredoxin" evidence="2">
    <location>
        <begin position="292"/>
        <end position="444"/>
    </location>
</feature>
<dbReference type="Proteomes" id="UP000054172">
    <property type="component" value="Unassembled WGS sequence"/>
</dbReference>
<protein>
    <recommendedName>
        <fullName evidence="2">Thioredoxin domain-containing protein</fullName>
    </recommendedName>
</protein>
<dbReference type="InterPro" id="IPR012336">
    <property type="entry name" value="Thioredoxin-like_fold"/>
</dbReference>
<dbReference type="InterPro" id="IPR017937">
    <property type="entry name" value="Thioredoxin_CS"/>
</dbReference>
<reference evidence="3" key="1">
    <citation type="submission" date="2015-08" db="EMBL/GenBank/DDBJ databases">
        <title>Candidatus Bacteriodes Periocalifornicus.</title>
        <authorList>
            <person name="McLean J.S."/>
            <person name="Kelley S."/>
        </authorList>
    </citation>
    <scope>NUCLEOTIDE SEQUENCE [LARGE SCALE GENOMIC DNA]</scope>
    <source>
        <strain evidence="3">12B</strain>
    </source>
</reference>
<evidence type="ECO:0000313" key="4">
    <source>
        <dbReference type="Proteomes" id="UP000054172"/>
    </source>
</evidence>
<dbReference type="Pfam" id="PF13905">
    <property type="entry name" value="Thioredoxin_8"/>
    <property type="match status" value="1"/>
</dbReference>
<dbReference type="EMBL" id="LIIK01000011">
    <property type="protein sequence ID" value="KQM09137.1"/>
    <property type="molecule type" value="Genomic_DNA"/>
</dbReference>
<dbReference type="PROSITE" id="PS00194">
    <property type="entry name" value="THIOREDOXIN_1"/>
    <property type="match status" value="1"/>
</dbReference>
<keyword evidence="4" id="KW-1185">Reference proteome</keyword>
<evidence type="ECO:0000256" key="1">
    <source>
        <dbReference type="ARBA" id="ARBA00023284"/>
    </source>
</evidence>
<dbReference type="STRING" id="1702214.AL399_03370"/>
<dbReference type="InterPro" id="IPR036249">
    <property type="entry name" value="Thioredoxin-like_sf"/>
</dbReference>